<keyword evidence="2 6" id="KW-0805">Transcription regulation</keyword>
<comment type="caution">
    <text evidence="9">The sequence shown here is derived from an EMBL/GenBank/DDBJ whole genome shotgun (WGS) entry which is preliminary data.</text>
</comment>
<sequence>MRGTKTTPTTKGSTTLHFLAYRKHKDVNRDADRAANSTSYQDLRSSKFFTNVIRGRCMDRRDAMALSGSGAYYIQQRGITGSGSGTQSGIHGSSGIHMLSSPNVQYQPSISATTMGSNLPVESSRGVTTPHSVNVGTPSAVPPSETVKRKRGRPRKYGPDGTVSLALTPAASATHPGTVTPSQKRGRGRPPGTGRKQQLASLGVWLSGSAGVGFTPHVITVAIGEDIATKLMSFSQQGPRAVCILSANGAVSTVTLHQPSSSGGTVTYEGRFEILCLSGSYLLTSESGSRNRTGNLSVSLASPDGRVIGGGVAGMLIAASPVQVIVGSFAWGGSKTKNKKAGGRDGLKDSDNQSVDDLVAPPGISQPQNLTPSLPAGVWPGPRSMDMRNNSHVDIDLMRG</sequence>
<evidence type="ECO:0000256" key="3">
    <source>
        <dbReference type="ARBA" id="ARBA00023125"/>
    </source>
</evidence>
<evidence type="ECO:0000313" key="10">
    <source>
        <dbReference type="Proteomes" id="UP001472677"/>
    </source>
</evidence>
<dbReference type="PANTHER" id="PTHR31500:SF9">
    <property type="entry name" value="AT-HOOK MOTIF NUCLEAR-LOCALIZED PROTEIN 9"/>
    <property type="match status" value="1"/>
</dbReference>
<evidence type="ECO:0000256" key="7">
    <source>
        <dbReference type="SAM" id="MobiDB-lite"/>
    </source>
</evidence>
<keyword evidence="3 6" id="KW-0238">DNA-binding</keyword>
<accession>A0ABR2BR47</accession>
<comment type="function">
    <text evidence="1 6">Transcription factor that specifically binds AT-rich DNA sequences related to the nuclear matrix attachment regions (MARs).</text>
</comment>
<dbReference type="SUPFAM" id="SSF117856">
    <property type="entry name" value="AF0104/ALDC/Ptd012-like"/>
    <property type="match status" value="1"/>
</dbReference>
<keyword evidence="10" id="KW-1185">Reference proteome</keyword>
<dbReference type="Proteomes" id="UP001472677">
    <property type="component" value="Unassembled WGS sequence"/>
</dbReference>
<dbReference type="SMART" id="SM00384">
    <property type="entry name" value="AT_hook"/>
    <property type="match status" value="2"/>
</dbReference>
<evidence type="ECO:0000259" key="8">
    <source>
        <dbReference type="PROSITE" id="PS51742"/>
    </source>
</evidence>
<reference evidence="9 10" key="1">
    <citation type="journal article" date="2024" name="G3 (Bethesda)">
        <title>Genome assembly of Hibiscus sabdariffa L. provides insights into metabolisms of medicinal natural products.</title>
        <authorList>
            <person name="Kim T."/>
        </authorList>
    </citation>
    <scope>NUCLEOTIDE SEQUENCE [LARGE SCALE GENOMIC DNA]</scope>
    <source>
        <strain evidence="9">TK-2024</strain>
        <tissue evidence="9">Old leaves</tissue>
    </source>
</reference>
<feature type="compositionally biased region" description="Polar residues" evidence="7">
    <location>
        <begin position="120"/>
        <end position="137"/>
    </location>
</feature>
<name>A0ABR2BR47_9ROSI</name>
<dbReference type="EMBL" id="JBBPBM010000090">
    <property type="protein sequence ID" value="KAK8509629.1"/>
    <property type="molecule type" value="Genomic_DNA"/>
</dbReference>
<evidence type="ECO:0000256" key="5">
    <source>
        <dbReference type="ARBA" id="ARBA00023242"/>
    </source>
</evidence>
<dbReference type="Gene3D" id="3.30.1330.80">
    <property type="entry name" value="Hypothetical protein, similar to alpha- acetolactate decarboxylase, domain 2"/>
    <property type="match status" value="1"/>
</dbReference>
<comment type="subcellular location">
    <subcellularLocation>
        <location evidence="6">Nucleus</location>
    </subcellularLocation>
</comment>
<evidence type="ECO:0000313" key="9">
    <source>
        <dbReference type="EMBL" id="KAK8509629.1"/>
    </source>
</evidence>
<dbReference type="CDD" id="cd11378">
    <property type="entry name" value="DUF296"/>
    <property type="match status" value="1"/>
</dbReference>
<dbReference type="InterPro" id="IPR039605">
    <property type="entry name" value="AHL"/>
</dbReference>
<feature type="compositionally biased region" description="Basic and acidic residues" evidence="7">
    <location>
        <begin position="342"/>
        <end position="351"/>
    </location>
</feature>
<evidence type="ECO:0000256" key="1">
    <source>
        <dbReference type="ARBA" id="ARBA00003687"/>
    </source>
</evidence>
<feature type="region of interest" description="Disordered" evidence="7">
    <location>
        <begin position="335"/>
        <end position="389"/>
    </location>
</feature>
<evidence type="ECO:0000256" key="6">
    <source>
        <dbReference type="RuleBase" id="RU367031"/>
    </source>
</evidence>
<dbReference type="Pfam" id="PF03479">
    <property type="entry name" value="PCC"/>
    <property type="match status" value="1"/>
</dbReference>
<dbReference type="PANTHER" id="PTHR31500">
    <property type="entry name" value="AT-HOOK MOTIF NUCLEAR-LOCALIZED PROTEIN 9"/>
    <property type="match status" value="1"/>
</dbReference>
<feature type="region of interest" description="Disordered" evidence="7">
    <location>
        <begin position="120"/>
        <end position="197"/>
    </location>
</feature>
<keyword evidence="4 6" id="KW-0804">Transcription</keyword>
<feature type="domain" description="PPC" evidence="8">
    <location>
        <begin position="210"/>
        <end position="350"/>
    </location>
</feature>
<proteinExistence type="predicted"/>
<evidence type="ECO:0000256" key="2">
    <source>
        <dbReference type="ARBA" id="ARBA00023015"/>
    </source>
</evidence>
<comment type="domain">
    <text evidence="6">The PPC domain mediates interactions between AHL proteins.</text>
</comment>
<dbReference type="InterPro" id="IPR005175">
    <property type="entry name" value="PPC_dom"/>
</dbReference>
<gene>
    <name evidence="9" type="ORF">V6N12_001714</name>
</gene>
<protein>
    <recommendedName>
        <fullName evidence="6">AT-hook motif nuclear-localized protein</fullName>
    </recommendedName>
</protein>
<dbReference type="InterPro" id="IPR017956">
    <property type="entry name" value="AT_hook_DNA-bd_motif"/>
</dbReference>
<keyword evidence="5 6" id="KW-0539">Nucleus</keyword>
<evidence type="ECO:0000256" key="4">
    <source>
        <dbReference type="ARBA" id="ARBA00023163"/>
    </source>
</evidence>
<organism evidence="9 10">
    <name type="scientific">Hibiscus sabdariffa</name>
    <name type="common">roselle</name>
    <dbReference type="NCBI Taxonomy" id="183260"/>
    <lineage>
        <taxon>Eukaryota</taxon>
        <taxon>Viridiplantae</taxon>
        <taxon>Streptophyta</taxon>
        <taxon>Embryophyta</taxon>
        <taxon>Tracheophyta</taxon>
        <taxon>Spermatophyta</taxon>
        <taxon>Magnoliopsida</taxon>
        <taxon>eudicotyledons</taxon>
        <taxon>Gunneridae</taxon>
        <taxon>Pentapetalae</taxon>
        <taxon>rosids</taxon>
        <taxon>malvids</taxon>
        <taxon>Malvales</taxon>
        <taxon>Malvaceae</taxon>
        <taxon>Malvoideae</taxon>
        <taxon>Hibiscus</taxon>
    </lineage>
</organism>
<dbReference type="PROSITE" id="PS51742">
    <property type="entry name" value="PPC"/>
    <property type="match status" value="1"/>
</dbReference>